<dbReference type="GO" id="GO:0005811">
    <property type="term" value="C:lipid droplet"/>
    <property type="evidence" value="ECO:0007669"/>
    <property type="project" value="TreeGrafter"/>
</dbReference>
<dbReference type="InterPro" id="IPR051593">
    <property type="entry name" value="Ergosterol_Biosynth_ERG27"/>
</dbReference>
<accession>A0A3S4AT23</accession>
<gene>
    <name evidence="1" type="ORF">TT172_LOCUS7753</name>
</gene>
<protein>
    <submittedName>
        <fullName evidence="1">Dc128bcb-dd19-40f7-b030-159a5ee4d75f</fullName>
    </submittedName>
</protein>
<dbReference type="Gene3D" id="3.40.50.720">
    <property type="entry name" value="NAD(P)-binding Rossmann-like Domain"/>
    <property type="match status" value="1"/>
</dbReference>
<evidence type="ECO:0000313" key="2">
    <source>
        <dbReference type="Proteomes" id="UP000289323"/>
    </source>
</evidence>
<dbReference type="PANTHER" id="PTHR43647:SF4">
    <property type="entry name" value="KETOREDUCTASE (KR) DOMAIN-CONTAINING PROTEIN"/>
    <property type="match status" value="1"/>
</dbReference>
<evidence type="ECO:0000313" key="1">
    <source>
        <dbReference type="EMBL" id="SPQ25334.1"/>
    </source>
</evidence>
<dbReference type="InterPro" id="IPR036291">
    <property type="entry name" value="NAD(P)-bd_dom_sf"/>
</dbReference>
<name>A0A3S4AT23_9PEZI</name>
<organism evidence="1 2">
    <name type="scientific">Thermothielavioides terrestris</name>
    <dbReference type="NCBI Taxonomy" id="2587410"/>
    <lineage>
        <taxon>Eukaryota</taxon>
        <taxon>Fungi</taxon>
        <taxon>Dikarya</taxon>
        <taxon>Ascomycota</taxon>
        <taxon>Pezizomycotina</taxon>
        <taxon>Sordariomycetes</taxon>
        <taxon>Sordariomycetidae</taxon>
        <taxon>Sordariales</taxon>
        <taxon>Chaetomiaceae</taxon>
        <taxon>Thermothielavioides</taxon>
    </lineage>
</organism>
<dbReference type="AlphaFoldDB" id="A0A3S4AT23"/>
<sequence>MAGTVILTGANGSLALGFIQSLLAQYPHHTLIAAVRNPSPEKDSNTAQLVRLTSKYPQAKVLVEALDLGRLSNVRSFAESVSRRVSAGELPPISAIVCNAATLSLESGLKFTPDGYEASFQVCHLSHYLLVLKLLGSLEPDSGRVVFIGSVVHYPEKPNPLSSLRPGLPDSIDELVKPLPDNPKLVHDRGFQRYGTAKLANVMFVNDLNKRLLADPKLSKITATAMDPGGLTSSRAQAAQKKSVRRLMATLDFFMPVLKHLTSTLRTTEDAGRDLVAVSVGAAFRGKRGYYVGLREEAPAAVSRDEGEQRRLWEGCWRWAGMRAEETALQAWK</sequence>
<dbReference type="Proteomes" id="UP000289323">
    <property type="component" value="Unassembled WGS sequence"/>
</dbReference>
<dbReference type="EMBL" id="OUUZ01000015">
    <property type="protein sequence ID" value="SPQ25334.1"/>
    <property type="molecule type" value="Genomic_DNA"/>
</dbReference>
<dbReference type="GO" id="GO:0000253">
    <property type="term" value="F:3-beta-hydroxysteroid 3-dehydrogenase (NADP+) activity"/>
    <property type="evidence" value="ECO:0007669"/>
    <property type="project" value="TreeGrafter"/>
</dbReference>
<dbReference type="PANTHER" id="PTHR43647">
    <property type="entry name" value="DEHYDROGENASE"/>
    <property type="match status" value="1"/>
</dbReference>
<dbReference type="GO" id="GO:0005741">
    <property type="term" value="C:mitochondrial outer membrane"/>
    <property type="evidence" value="ECO:0007669"/>
    <property type="project" value="TreeGrafter"/>
</dbReference>
<proteinExistence type="predicted"/>
<dbReference type="GO" id="GO:0005789">
    <property type="term" value="C:endoplasmic reticulum membrane"/>
    <property type="evidence" value="ECO:0007669"/>
    <property type="project" value="TreeGrafter"/>
</dbReference>
<reference evidence="1 2" key="1">
    <citation type="submission" date="2018-04" db="EMBL/GenBank/DDBJ databases">
        <authorList>
            <person name="Huttner S."/>
            <person name="Dainat J."/>
        </authorList>
    </citation>
    <scope>NUCLEOTIDE SEQUENCE [LARGE SCALE GENOMIC DNA]</scope>
</reference>
<dbReference type="SUPFAM" id="SSF51735">
    <property type="entry name" value="NAD(P)-binding Rossmann-fold domains"/>
    <property type="match status" value="1"/>
</dbReference>